<dbReference type="InParanoid" id="A0A0C3G2G7"/>
<reference evidence="1 2" key="1">
    <citation type="submission" date="2014-04" db="EMBL/GenBank/DDBJ databases">
        <authorList>
            <consortium name="DOE Joint Genome Institute"/>
            <person name="Kuo A."/>
            <person name="Tarkka M."/>
            <person name="Buscot F."/>
            <person name="Kohler A."/>
            <person name="Nagy L.G."/>
            <person name="Floudas D."/>
            <person name="Copeland A."/>
            <person name="Barry K.W."/>
            <person name="Cichocki N."/>
            <person name="Veneault-Fourrey C."/>
            <person name="LaButti K."/>
            <person name="Lindquist E.A."/>
            <person name="Lipzen A."/>
            <person name="Lundell T."/>
            <person name="Morin E."/>
            <person name="Murat C."/>
            <person name="Sun H."/>
            <person name="Tunlid A."/>
            <person name="Henrissat B."/>
            <person name="Grigoriev I.V."/>
            <person name="Hibbett D.S."/>
            <person name="Martin F."/>
            <person name="Nordberg H.P."/>
            <person name="Cantor M.N."/>
            <person name="Hua S.X."/>
        </authorList>
    </citation>
    <scope>NUCLEOTIDE SEQUENCE [LARGE SCALE GENOMIC DNA]</scope>
    <source>
        <strain evidence="1 2">F 1598</strain>
    </source>
</reference>
<evidence type="ECO:0000313" key="1">
    <source>
        <dbReference type="EMBL" id="KIM84811.1"/>
    </source>
</evidence>
<gene>
    <name evidence="1" type="ORF">PILCRDRAFT_817612</name>
</gene>
<organism evidence="1 2">
    <name type="scientific">Piloderma croceum (strain F 1598)</name>
    <dbReference type="NCBI Taxonomy" id="765440"/>
    <lineage>
        <taxon>Eukaryota</taxon>
        <taxon>Fungi</taxon>
        <taxon>Dikarya</taxon>
        <taxon>Basidiomycota</taxon>
        <taxon>Agaricomycotina</taxon>
        <taxon>Agaricomycetes</taxon>
        <taxon>Agaricomycetidae</taxon>
        <taxon>Atheliales</taxon>
        <taxon>Atheliaceae</taxon>
        <taxon>Piloderma</taxon>
    </lineage>
</organism>
<dbReference type="EMBL" id="KN832986">
    <property type="protein sequence ID" value="KIM84811.1"/>
    <property type="molecule type" value="Genomic_DNA"/>
</dbReference>
<sequence length="79" mass="9165">MGKSHHFLMDYDTASMTHTTSCRALSSTFCLVNKSNDIDSPLHGVRIYHRWELYRITITGYLQHAIYYVMRIGGKALLR</sequence>
<protein>
    <submittedName>
        <fullName evidence="1">Uncharacterized protein</fullName>
    </submittedName>
</protein>
<dbReference type="HOGENOM" id="CLU_2606855_0_0_1"/>
<dbReference type="Proteomes" id="UP000054166">
    <property type="component" value="Unassembled WGS sequence"/>
</dbReference>
<reference evidence="2" key="2">
    <citation type="submission" date="2015-01" db="EMBL/GenBank/DDBJ databases">
        <title>Evolutionary Origins and Diversification of the Mycorrhizal Mutualists.</title>
        <authorList>
            <consortium name="DOE Joint Genome Institute"/>
            <consortium name="Mycorrhizal Genomics Consortium"/>
            <person name="Kohler A."/>
            <person name="Kuo A."/>
            <person name="Nagy L.G."/>
            <person name="Floudas D."/>
            <person name="Copeland A."/>
            <person name="Barry K.W."/>
            <person name="Cichocki N."/>
            <person name="Veneault-Fourrey C."/>
            <person name="LaButti K."/>
            <person name="Lindquist E.A."/>
            <person name="Lipzen A."/>
            <person name="Lundell T."/>
            <person name="Morin E."/>
            <person name="Murat C."/>
            <person name="Riley R."/>
            <person name="Ohm R."/>
            <person name="Sun H."/>
            <person name="Tunlid A."/>
            <person name="Henrissat B."/>
            <person name="Grigoriev I.V."/>
            <person name="Hibbett D.S."/>
            <person name="Martin F."/>
        </authorList>
    </citation>
    <scope>NUCLEOTIDE SEQUENCE [LARGE SCALE GENOMIC DNA]</scope>
    <source>
        <strain evidence="2">F 1598</strain>
    </source>
</reference>
<keyword evidence="2" id="KW-1185">Reference proteome</keyword>
<dbReference type="AlphaFoldDB" id="A0A0C3G2G7"/>
<accession>A0A0C3G2G7</accession>
<evidence type="ECO:0000313" key="2">
    <source>
        <dbReference type="Proteomes" id="UP000054166"/>
    </source>
</evidence>
<name>A0A0C3G2G7_PILCF</name>
<proteinExistence type="predicted"/>